<sequence>MTMSAAELDRSMPLTLSSSRFRIRAIPTSLFFLVPLLAIALVLFVVSQYPARPNITAKYDGRRHPVVASMYAVRPPRRRLRAWIAWTAFSALVLTGILIGALGASSAKTNNWPATLAGEVLICLSQFELGAVFLYLNVISASESAISSFKLYSCAFVLAVILLCASLISVTSVFVSMPSLLPVILVFVFLTLALPLPAYQLVWTIMHRHEPVTQDQFIDFLPSGSSNNSTTASFSPKSCKGTFSPAEFAHPRPTNAGATPAQRKAYLRIRNLWILLLCAALAALFAAASDVGAVSIFSADETASREPFRIIEATGLVLCFICLTSALMVHTLLVQDAPEEDSVNAYTSTMCGPMSRTSSFSSPRPKRNPVSRFMHTTRAYRSPPRMSAESTPCYPSPVHVETFRDFNSYRGSTPTPSEDCTTLRDPFAPVITSSPVVTEVPEMYPLTDASRLSAWGALPQPLAAVTIVQPRRMPPSLRTKKSLLGPVGESNKGEGEDGFDLEEALLAQRLLRTLQVDEKAAGGSSWLDSLGRARSLGRMSKSPI</sequence>
<accession>A0A550CWW8</accession>
<keyword evidence="2" id="KW-0472">Membrane</keyword>
<dbReference type="Proteomes" id="UP000320762">
    <property type="component" value="Unassembled WGS sequence"/>
</dbReference>
<gene>
    <name evidence="3" type="ORF">BD626DRAFT_473573</name>
</gene>
<evidence type="ECO:0000313" key="3">
    <source>
        <dbReference type="EMBL" id="TRM69290.1"/>
    </source>
</evidence>
<dbReference type="EMBL" id="VDMD01000001">
    <property type="protein sequence ID" value="TRM69290.1"/>
    <property type="molecule type" value="Genomic_DNA"/>
</dbReference>
<keyword evidence="2" id="KW-1133">Transmembrane helix</keyword>
<feature type="transmembrane region" description="Helical" evidence="2">
    <location>
        <begin position="83"/>
        <end position="104"/>
    </location>
</feature>
<proteinExistence type="predicted"/>
<feature type="region of interest" description="Disordered" evidence="1">
    <location>
        <begin position="476"/>
        <end position="496"/>
    </location>
</feature>
<feature type="transmembrane region" description="Helical" evidence="2">
    <location>
        <begin position="180"/>
        <end position="199"/>
    </location>
</feature>
<reference evidence="3 4" key="1">
    <citation type="journal article" date="2019" name="New Phytol.">
        <title>Comparative genomics reveals unique wood-decay strategies and fruiting body development in the Schizophyllaceae.</title>
        <authorList>
            <person name="Almasi E."/>
            <person name="Sahu N."/>
            <person name="Krizsan K."/>
            <person name="Balint B."/>
            <person name="Kovacs G.M."/>
            <person name="Kiss B."/>
            <person name="Cseklye J."/>
            <person name="Drula E."/>
            <person name="Henrissat B."/>
            <person name="Nagy I."/>
            <person name="Chovatia M."/>
            <person name="Adam C."/>
            <person name="LaButti K."/>
            <person name="Lipzen A."/>
            <person name="Riley R."/>
            <person name="Grigoriev I.V."/>
            <person name="Nagy L.G."/>
        </authorList>
    </citation>
    <scope>NUCLEOTIDE SEQUENCE [LARGE SCALE GENOMIC DNA]</scope>
    <source>
        <strain evidence="3 4">NL-1724</strain>
    </source>
</reference>
<keyword evidence="2" id="KW-0812">Transmembrane</keyword>
<dbReference type="AlphaFoldDB" id="A0A550CWW8"/>
<name>A0A550CWW8_9AGAR</name>
<evidence type="ECO:0000256" key="1">
    <source>
        <dbReference type="SAM" id="MobiDB-lite"/>
    </source>
</evidence>
<evidence type="ECO:0000256" key="2">
    <source>
        <dbReference type="SAM" id="Phobius"/>
    </source>
</evidence>
<feature type="transmembrane region" description="Helical" evidence="2">
    <location>
        <begin position="151"/>
        <end position="174"/>
    </location>
</feature>
<protein>
    <submittedName>
        <fullName evidence="3">Uncharacterized protein</fullName>
    </submittedName>
</protein>
<feature type="transmembrane region" description="Helical" evidence="2">
    <location>
        <begin position="25"/>
        <end position="46"/>
    </location>
</feature>
<evidence type="ECO:0000313" key="4">
    <source>
        <dbReference type="Proteomes" id="UP000320762"/>
    </source>
</evidence>
<organism evidence="3 4">
    <name type="scientific">Schizophyllum amplum</name>
    <dbReference type="NCBI Taxonomy" id="97359"/>
    <lineage>
        <taxon>Eukaryota</taxon>
        <taxon>Fungi</taxon>
        <taxon>Dikarya</taxon>
        <taxon>Basidiomycota</taxon>
        <taxon>Agaricomycotina</taxon>
        <taxon>Agaricomycetes</taxon>
        <taxon>Agaricomycetidae</taxon>
        <taxon>Agaricales</taxon>
        <taxon>Schizophyllaceae</taxon>
        <taxon>Schizophyllum</taxon>
    </lineage>
</organism>
<dbReference type="OrthoDB" id="2975417at2759"/>
<keyword evidence="4" id="KW-1185">Reference proteome</keyword>
<comment type="caution">
    <text evidence="3">The sequence shown here is derived from an EMBL/GenBank/DDBJ whole genome shotgun (WGS) entry which is preliminary data.</text>
</comment>
<feature type="transmembrane region" description="Helical" evidence="2">
    <location>
        <begin position="272"/>
        <end position="298"/>
    </location>
</feature>
<feature type="transmembrane region" description="Helical" evidence="2">
    <location>
        <begin position="116"/>
        <end position="139"/>
    </location>
</feature>